<dbReference type="EMBL" id="OX458333">
    <property type="protein sequence ID" value="CAI8772000.1"/>
    <property type="molecule type" value="Genomic_DNA"/>
</dbReference>
<sequence>MLGCLKRDLIKKGLRHCPLYLVLSPYWRLKRDLIKKGLRRDHIAWLTS</sequence>
<proteinExistence type="predicted"/>
<accession>A0ABM9HYJ3</accession>
<name>A0ABM9HYJ3_9GAMM</name>
<evidence type="ECO:0000313" key="1">
    <source>
        <dbReference type="EMBL" id="CAI8772000.1"/>
    </source>
</evidence>
<reference evidence="1 2" key="1">
    <citation type="submission" date="2023-03" db="EMBL/GenBank/DDBJ databases">
        <authorList>
            <person name="Pearce D."/>
        </authorList>
    </citation>
    <scope>NUCLEOTIDE SEQUENCE [LARGE SCALE GENOMIC DNA]</scope>
    <source>
        <strain evidence="1">Msz</strain>
    </source>
</reference>
<organism evidence="1 2">
    <name type="scientific">Methylocaldum szegediense</name>
    <dbReference type="NCBI Taxonomy" id="73780"/>
    <lineage>
        <taxon>Bacteria</taxon>
        <taxon>Pseudomonadati</taxon>
        <taxon>Pseudomonadota</taxon>
        <taxon>Gammaproteobacteria</taxon>
        <taxon>Methylococcales</taxon>
        <taxon>Methylococcaceae</taxon>
        <taxon>Methylocaldum</taxon>
    </lineage>
</organism>
<evidence type="ECO:0000313" key="2">
    <source>
        <dbReference type="Proteomes" id="UP001162030"/>
    </source>
</evidence>
<gene>
    <name evidence="1" type="ORF">MSZNOR_1050</name>
</gene>
<keyword evidence="2" id="KW-1185">Reference proteome</keyword>
<protein>
    <submittedName>
        <fullName evidence="1">Uncharacterized protein</fullName>
    </submittedName>
</protein>
<dbReference type="Proteomes" id="UP001162030">
    <property type="component" value="Chromosome"/>
</dbReference>